<dbReference type="CDD" id="cd18808">
    <property type="entry name" value="SF1_C_Upf1"/>
    <property type="match status" value="1"/>
</dbReference>
<dbReference type="Pfam" id="PF13195">
    <property type="entry name" value="DUF4011"/>
    <property type="match status" value="1"/>
</dbReference>
<dbReference type="SUPFAM" id="SSF142921">
    <property type="entry name" value="WGR domain-like"/>
    <property type="match status" value="1"/>
</dbReference>
<evidence type="ECO:0000259" key="6">
    <source>
        <dbReference type="PROSITE" id="PS51977"/>
    </source>
</evidence>
<dbReference type="InterPro" id="IPR049809">
    <property type="entry name" value="YehF/YfeS-like_WGR"/>
</dbReference>
<evidence type="ECO:0000313" key="7">
    <source>
        <dbReference type="EMBL" id="OXB00536.1"/>
    </source>
</evidence>
<evidence type="ECO:0000256" key="5">
    <source>
        <dbReference type="ARBA" id="ARBA00022840"/>
    </source>
</evidence>
<dbReference type="SUPFAM" id="SSF52540">
    <property type="entry name" value="P-loop containing nucleoside triphosphate hydrolases"/>
    <property type="match status" value="1"/>
</dbReference>
<dbReference type="Pfam" id="PF18741">
    <property type="entry name" value="MTES_1575"/>
    <property type="match status" value="1"/>
</dbReference>
<comment type="caution">
    <text evidence="7">The sequence shown here is derived from an EMBL/GenBank/DDBJ whole genome shotgun (WGS) entry which is preliminary data.</text>
</comment>
<keyword evidence="4 8" id="KW-0347">Helicase</keyword>
<evidence type="ECO:0000256" key="1">
    <source>
        <dbReference type="ARBA" id="ARBA00007913"/>
    </source>
</evidence>
<dbReference type="GO" id="GO:0043139">
    <property type="term" value="F:5'-3' DNA helicase activity"/>
    <property type="evidence" value="ECO:0007669"/>
    <property type="project" value="TreeGrafter"/>
</dbReference>
<evidence type="ECO:0000313" key="9">
    <source>
        <dbReference type="Proteomes" id="UP000184216"/>
    </source>
</evidence>
<keyword evidence="5" id="KW-0067">ATP-binding</keyword>
<evidence type="ECO:0000256" key="3">
    <source>
        <dbReference type="ARBA" id="ARBA00022801"/>
    </source>
</evidence>
<evidence type="ECO:0000313" key="8">
    <source>
        <dbReference type="EMBL" id="SHN06132.1"/>
    </source>
</evidence>
<gene>
    <name evidence="7" type="ORF">B0A72_19970</name>
    <name evidence="8" type="ORF">SAMN05444387_3903</name>
</gene>
<comment type="similarity">
    <text evidence="1">Belongs to the DNA2/NAM7 helicase family.</text>
</comment>
<dbReference type="InterPro" id="IPR041679">
    <property type="entry name" value="DNA2/NAM7-like_C"/>
</dbReference>
<accession>A0AB36NW72</accession>
<reference evidence="7 10" key="1">
    <citation type="submission" date="2016-11" db="EMBL/GenBank/DDBJ databases">
        <title>Whole genomes of Flavobacteriaceae.</title>
        <authorList>
            <person name="Stine C."/>
            <person name="Li C."/>
            <person name="Tadesse D."/>
        </authorList>
    </citation>
    <scope>NUCLEOTIDE SEQUENCE [LARGE SCALE GENOMIC DNA]</scope>
    <source>
        <strain evidence="7 10">ATCC 19366</strain>
    </source>
</reference>
<dbReference type="PANTHER" id="PTHR43788:SF8">
    <property type="entry name" value="DNA-BINDING PROTEIN SMUBP-2"/>
    <property type="match status" value="1"/>
</dbReference>
<dbReference type="Pfam" id="PF13087">
    <property type="entry name" value="AAA_12"/>
    <property type="match status" value="1"/>
</dbReference>
<evidence type="ECO:0000313" key="10">
    <source>
        <dbReference type="Proteomes" id="UP000198431"/>
    </source>
</evidence>
<dbReference type="CDD" id="cd07996">
    <property type="entry name" value="WGR_MMR_like"/>
    <property type="match status" value="1"/>
</dbReference>
<dbReference type="Proteomes" id="UP000198431">
    <property type="component" value="Unassembled WGS sequence"/>
</dbReference>
<keyword evidence="2" id="KW-0547">Nucleotide-binding</keyword>
<name>A0AB36NW72_9FLAO</name>
<proteinExistence type="inferred from homology"/>
<dbReference type="InterPro" id="IPR008893">
    <property type="entry name" value="WGR_domain"/>
</dbReference>
<reference evidence="8 9" key="2">
    <citation type="submission" date="2016-11" db="EMBL/GenBank/DDBJ databases">
        <authorList>
            <person name="Varghese N."/>
            <person name="Submissions S."/>
        </authorList>
    </citation>
    <scope>NUCLEOTIDE SEQUENCE [LARGE SCALE GENOMIC DNA]</scope>
    <source>
        <strain evidence="8 9">DSM 6368</strain>
    </source>
</reference>
<dbReference type="PROSITE" id="PS51977">
    <property type="entry name" value="WGR"/>
    <property type="match status" value="1"/>
</dbReference>
<dbReference type="InterPro" id="IPR047187">
    <property type="entry name" value="SF1_C_Upf1"/>
</dbReference>
<dbReference type="Pfam" id="PF05406">
    <property type="entry name" value="WGR"/>
    <property type="match status" value="1"/>
</dbReference>
<dbReference type="InterPro" id="IPR036930">
    <property type="entry name" value="WGR_dom_sf"/>
</dbReference>
<dbReference type="EMBL" id="FRBX01000006">
    <property type="protein sequence ID" value="SHN06132.1"/>
    <property type="molecule type" value="Genomic_DNA"/>
</dbReference>
<organism evidence="7 10">
    <name type="scientific">Flavobacterium pectinovorum</name>
    <dbReference type="NCBI Taxonomy" id="29533"/>
    <lineage>
        <taxon>Bacteria</taxon>
        <taxon>Pseudomonadati</taxon>
        <taxon>Bacteroidota</taxon>
        <taxon>Flavobacteriia</taxon>
        <taxon>Flavobacteriales</taxon>
        <taxon>Flavobacteriaceae</taxon>
        <taxon>Flavobacterium</taxon>
    </lineage>
</organism>
<dbReference type="InterPro" id="IPR041677">
    <property type="entry name" value="DNA2/NAM7_AAA_11"/>
</dbReference>
<dbReference type="GO" id="GO:0005524">
    <property type="term" value="F:ATP binding"/>
    <property type="evidence" value="ECO:0007669"/>
    <property type="project" value="UniProtKB-KW"/>
</dbReference>
<protein>
    <submittedName>
        <fullName evidence="8">Superfamily I DNA and/or RNA helicase</fullName>
    </submittedName>
</protein>
<keyword evidence="3" id="KW-0378">Hydrolase</keyword>
<dbReference type="SMART" id="SM00773">
    <property type="entry name" value="WGR"/>
    <property type="match status" value="1"/>
</dbReference>
<dbReference type="InterPro" id="IPR050534">
    <property type="entry name" value="Coronavir_polyprotein_1ab"/>
</dbReference>
<dbReference type="GO" id="GO:0016787">
    <property type="term" value="F:hydrolase activity"/>
    <property type="evidence" value="ECO:0007669"/>
    <property type="project" value="UniProtKB-KW"/>
</dbReference>
<keyword evidence="9" id="KW-1185">Reference proteome</keyword>
<dbReference type="Proteomes" id="UP000184216">
    <property type="component" value="Unassembled WGS sequence"/>
</dbReference>
<dbReference type="EMBL" id="MUHB01000023">
    <property type="protein sequence ID" value="OXB00536.1"/>
    <property type="molecule type" value="Genomic_DNA"/>
</dbReference>
<dbReference type="PANTHER" id="PTHR43788">
    <property type="entry name" value="DNA2/NAM7 HELICASE FAMILY MEMBER"/>
    <property type="match status" value="1"/>
</dbReference>
<dbReference type="Pfam" id="PF13086">
    <property type="entry name" value="AAA_11"/>
    <property type="match status" value="2"/>
</dbReference>
<evidence type="ECO:0000256" key="4">
    <source>
        <dbReference type="ARBA" id="ARBA00022806"/>
    </source>
</evidence>
<dbReference type="InterPro" id="IPR025103">
    <property type="entry name" value="DUF4011"/>
</dbReference>
<dbReference type="InterPro" id="IPR027417">
    <property type="entry name" value="P-loop_NTPase"/>
</dbReference>
<dbReference type="Gene3D" id="3.40.50.300">
    <property type="entry name" value="P-loop containing nucleotide triphosphate hydrolases"/>
    <property type="match status" value="3"/>
</dbReference>
<dbReference type="RefSeq" id="WP_073397432.1">
    <property type="nucleotide sequence ID" value="NZ_FRBX01000006.1"/>
</dbReference>
<evidence type="ECO:0000256" key="2">
    <source>
        <dbReference type="ARBA" id="ARBA00022741"/>
    </source>
</evidence>
<feature type="domain" description="WGR" evidence="6">
    <location>
        <begin position="1717"/>
        <end position="1806"/>
    </location>
</feature>
<dbReference type="Gene3D" id="2.20.140.10">
    <property type="entry name" value="WGR domain"/>
    <property type="match status" value="1"/>
</dbReference>
<dbReference type="InterPro" id="IPR049468">
    <property type="entry name" value="Restrct_endonuc-II-like_dom"/>
</dbReference>
<sequence length="1806" mass="208972">MITPIKESAFYQFITENFQKGVFANDDIIAIIMPLLKTVATIHNQGKVASLQDISTIYIENQHFHILDNAFEIQDNSKVISAFFKSRSRAFEISGEHFNTTEIGENVKREYSDKSVSEDDLEDSKKPVYVKDYSSFEFEFDHHDPLTDIFVLGMILASIALQFDFTDVEDVKRFVEYRKKMYFLNSKINPAIANIILGMTELNRENRWKDLNEIVEKLQNYRDYNPETEYDLSHLIDAKVQNKNQFIHEKLRNRLFDNSKRNRLLYFQPNLKFLNLTVSSVPQALNYENIDPNAIFYWNAEISKKISNTSTISLNKYLEFQDNTYIVPTLDKIRLEANKDINEYGFSQLKLVLCNLNWFNTKEDSSEKIVSPLLLASVTLTKKKGVKDDYTLEFLDSEVEINPVLANMLKDLYDIRLPERIQLSETKIEEIYELLRIQVEKNGSGIVLDYIEKPKIKLIHSQAKQILTQFNKRSKKREAIQDQRNLNYSYKPENYQPYGLELFRNYVFKQASSLEYLINSDIKQNPHFFNENKTIEREFYQLDEGDVNPFRWEFDTCNLILGNFNYKKMSLVRDYNQVIENDVENNVFKSLFNSLAQKDFKNELESGNSFTKTFNVVASDPTQNNAVKYSESGESYIIQGPPGTGKSQTIANLIANYVANDKKVLFVCEKRAALDVVFYRLKNQGLDDLCCLIHDSQADKKEFIFDLKQTFNDFTASKNNFEAIAKTRNKLVEKIDAEINKVAIFHEFMNARIDSETNLTIKSIFDVLISNSHKALLDNLNTLDDRAGLEDWNKNHELFEKLFAINLETNQSEFFSVHPFRFLKMDAFRKYQHISDLKKDLENSQELLENISERLDFVSIPPKIDTFFEIHKFLRKAIGTFIYFDNNVAELLEPNSALFRSLEKDVQTLLKLRSDIEKLAKQYPYWTNTISETEAKTALEIIRKNENSFFNFISSDFKKTKNEILAVYDLNKHAVKPSLSVVLENYIAQFELEEKFNTLKSDFESHYNLGDLFELKYHTETLKKELDATILDFAKNLNAEERKEVSEIKNLFLKVNSSLCDSIENYENLSLSAIENEITAINTKKAYFDLYASFFDEIQDVNPSVIQLLKGTKIPLDHLKITLAERSLEKYYAINYTHKKFNMDLLHTSIEKVKRMYADLLELNGKYIIAKQVSNLKELILTSEMSVSGMTSEQKESKRSITEGRKILENEFSKSIRFKSIRELASSDSGQIIREIKPVWLMSPLSVSDTLPVDDNYFDVVIFDEASQITLEEGLVPIYRAKQTIIVGDEMQMPPSNFFGSSSGNQDDLWTDATEDDDDYFSLDADSFLTQGARKFPSIMLGWHYRSKHEALIGFSNASFYDSKLLTIPDLKDHSKVGEAIIVEDVKEAKNNLDHLFSKPISYHYIQKGVYNARSNTLEAQYIANMVRELLIQNKEQSIGIVAFSMEQQNEIETAIENICIEDKVFENLIEEEYKRIENNQFVGLFVKNLENVQGDERDIIIMSTCYGYNPTGKMLMNFGPINKRGGEKRLNVIFSRAKKSMCVVSSIKYTDIKNEYNEGANYFRKYLQYAELISLGQLEAANNVLNSINSKNKIETSSLIANQIQSEVEKMGYFATQNIGQSKFKCHLGIKKAAEDEEFVLGIMIDDDLHYANNDILEQYLLRPEILKANGWTVCQIYSKDWIENKPRVLKMIGAALHNQSFFDDVEMEETTIEIENNVSENNPESATNANTNFERYLNTSNGSNKFWEICTEGNTIIVQYGRVGTKGQKMVKAFDSEDKALKEKRKLIAQKVAKEYFKEAADDN</sequence>